<keyword evidence="3 7" id="KW-0479">Metal-binding</keyword>
<dbReference type="OrthoDB" id="5500002at2"/>
<organism evidence="8 9">
    <name type="scientific">Streptomyces curacoi</name>
    <dbReference type="NCBI Taxonomy" id="146536"/>
    <lineage>
        <taxon>Bacteria</taxon>
        <taxon>Bacillati</taxon>
        <taxon>Actinomycetota</taxon>
        <taxon>Actinomycetes</taxon>
        <taxon>Kitasatosporales</taxon>
        <taxon>Streptomycetaceae</taxon>
        <taxon>Streptomyces</taxon>
    </lineage>
</organism>
<comment type="similarity">
    <text evidence="1 7">Belongs to the cytochrome P450 family.</text>
</comment>
<keyword evidence="2 7" id="KW-0349">Heme</keyword>
<dbReference type="PANTHER" id="PTHR46696">
    <property type="entry name" value="P450, PUTATIVE (EUROFUNG)-RELATED"/>
    <property type="match status" value="1"/>
</dbReference>
<keyword evidence="9" id="KW-1185">Reference proteome</keyword>
<sequence>MSTEAPDLPDVMSDAMMTDPYRGAELLREQAPVVRGQLMGAVPVWYVTRYEEVMTVLGDRRFVSNIASVSGSQGNDARTQMAERLGVPAEDYPYLANGMLGQDAPDHSRLRKLVMRVFTVRRITELRPRLEAITASLIDAFDDSGRVDLIAAFAYPLPLTVICELMGIPESDHADWHAWSSGLASLEPGVMPRALHDMVTGVRELVERRRDSPADDLLTTLIRTHDEDGDRLSVDELITFVITLMTAGHEPSAHALGNSIAELLTHPDQLARLKQDPELWQTAVDELVRRCGPTQVSVPRYAAVDVELGGVLIRAGDVVQPMLTAANYDPRRYADPDRFDVGRRMKAPGHGHLGFGHGPHYCLGAYLAKLQLGTALPALFGRFPGLALAVAPADLPWQKLPGLRRLAELPVVLAPADR</sequence>
<dbReference type="Pfam" id="PF00067">
    <property type="entry name" value="p450"/>
    <property type="match status" value="1"/>
</dbReference>
<keyword evidence="5 7" id="KW-0408">Iron</keyword>
<dbReference type="FunFam" id="1.10.630.10:FF:000018">
    <property type="entry name" value="Cytochrome P450 monooxygenase"/>
    <property type="match status" value="1"/>
</dbReference>
<gene>
    <name evidence="8" type="ORF">AQI70_13580</name>
</gene>
<dbReference type="Gene3D" id="1.10.630.10">
    <property type="entry name" value="Cytochrome P450"/>
    <property type="match status" value="1"/>
</dbReference>
<dbReference type="InterPro" id="IPR017972">
    <property type="entry name" value="Cyt_P450_CS"/>
</dbReference>
<keyword evidence="4 7" id="KW-0560">Oxidoreductase</keyword>
<dbReference type="InterPro" id="IPR001128">
    <property type="entry name" value="Cyt_P450"/>
</dbReference>
<dbReference type="PRINTS" id="PR00359">
    <property type="entry name" value="BP450"/>
</dbReference>
<evidence type="ECO:0000256" key="5">
    <source>
        <dbReference type="ARBA" id="ARBA00023004"/>
    </source>
</evidence>
<comment type="caution">
    <text evidence="8">The sequence shown here is derived from an EMBL/GenBank/DDBJ whole genome shotgun (WGS) entry which is preliminary data.</text>
</comment>
<reference evidence="8 9" key="1">
    <citation type="submission" date="2015-10" db="EMBL/GenBank/DDBJ databases">
        <title>Draft genome sequence of Streptomyces curacoi DSM 40107, type strain for the species Streptomyces curacoi.</title>
        <authorList>
            <person name="Ruckert C."/>
            <person name="Winkler A."/>
            <person name="Kalinowski J."/>
            <person name="Kampfer P."/>
            <person name="Glaeser S."/>
        </authorList>
    </citation>
    <scope>NUCLEOTIDE SEQUENCE [LARGE SCALE GENOMIC DNA]</scope>
    <source>
        <strain evidence="8 9">DSM 40107</strain>
    </source>
</reference>
<name>A0A117PF60_9ACTN</name>
<evidence type="ECO:0000256" key="3">
    <source>
        <dbReference type="ARBA" id="ARBA00022723"/>
    </source>
</evidence>
<dbReference type="AlphaFoldDB" id="A0A117PF60"/>
<dbReference type="SUPFAM" id="SSF48264">
    <property type="entry name" value="Cytochrome P450"/>
    <property type="match status" value="1"/>
</dbReference>
<dbReference type="GO" id="GO:0016705">
    <property type="term" value="F:oxidoreductase activity, acting on paired donors, with incorporation or reduction of molecular oxygen"/>
    <property type="evidence" value="ECO:0007669"/>
    <property type="project" value="InterPro"/>
</dbReference>
<evidence type="ECO:0000256" key="1">
    <source>
        <dbReference type="ARBA" id="ARBA00010617"/>
    </source>
</evidence>
<protein>
    <submittedName>
        <fullName evidence="8">Cytochrome</fullName>
    </submittedName>
</protein>
<dbReference type="GO" id="GO:0020037">
    <property type="term" value="F:heme binding"/>
    <property type="evidence" value="ECO:0007669"/>
    <property type="project" value="InterPro"/>
</dbReference>
<dbReference type="InterPro" id="IPR036396">
    <property type="entry name" value="Cyt_P450_sf"/>
</dbReference>
<dbReference type="STRING" id="146536.AQI70_13580"/>
<dbReference type="EMBL" id="LMWJ01000007">
    <property type="protein sequence ID" value="KUM78486.1"/>
    <property type="molecule type" value="Genomic_DNA"/>
</dbReference>
<dbReference type="GO" id="GO:0004497">
    <property type="term" value="F:monooxygenase activity"/>
    <property type="evidence" value="ECO:0007669"/>
    <property type="project" value="UniProtKB-KW"/>
</dbReference>
<dbReference type="PROSITE" id="PS00086">
    <property type="entry name" value="CYTOCHROME_P450"/>
    <property type="match status" value="1"/>
</dbReference>
<dbReference type="GO" id="GO:0005506">
    <property type="term" value="F:iron ion binding"/>
    <property type="evidence" value="ECO:0007669"/>
    <property type="project" value="InterPro"/>
</dbReference>
<evidence type="ECO:0000313" key="9">
    <source>
        <dbReference type="Proteomes" id="UP000054024"/>
    </source>
</evidence>
<dbReference type="PANTHER" id="PTHR46696:SF1">
    <property type="entry name" value="CYTOCHROME P450 YJIB-RELATED"/>
    <property type="match status" value="1"/>
</dbReference>
<keyword evidence="6 7" id="KW-0503">Monooxygenase</keyword>
<dbReference type="CDD" id="cd11029">
    <property type="entry name" value="CYP107-like"/>
    <property type="match status" value="1"/>
</dbReference>
<evidence type="ECO:0000313" key="8">
    <source>
        <dbReference type="EMBL" id="KUM78486.1"/>
    </source>
</evidence>
<dbReference type="InterPro" id="IPR002397">
    <property type="entry name" value="Cyt_P450_B"/>
</dbReference>
<proteinExistence type="inferred from homology"/>
<evidence type="ECO:0000256" key="6">
    <source>
        <dbReference type="ARBA" id="ARBA00023033"/>
    </source>
</evidence>
<evidence type="ECO:0000256" key="7">
    <source>
        <dbReference type="RuleBase" id="RU000461"/>
    </source>
</evidence>
<accession>A0A117PF60</accession>
<evidence type="ECO:0000256" key="4">
    <source>
        <dbReference type="ARBA" id="ARBA00023002"/>
    </source>
</evidence>
<dbReference type="Proteomes" id="UP000054024">
    <property type="component" value="Unassembled WGS sequence"/>
</dbReference>
<evidence type="ECO:0000256" key="2">
    <source>
        <dbReference type="ARBA" id="ARBA00022617"/>
    </source>
</evidence>
<dbReference type="RefSeq" id="WP_062148192.1">
    <property type="nucleotide sequence ID" value="NZ_KQ947986.1"/>
</dbReference>